<keyword evidence="2" id="KW-0732">Signal</keyword>
<dbReference type="EMBL" id="CP128986">
    <property type="protein sequence ID" value="WOC13385.1"/>
    <property type="molecule type" value="Genomic_DNA"/>
</dbReference>
<evidence type="ECO:0000313" key="3">
    <source>
        <dbReference type="EMBL" id="WOC13385.1"/>
    </source>
</evidence>
<gene>
    <name evidence="3" type="ORF">MP11Mi_24860</name>
</gene>
<protein>
    <recommendedName>
        <fullName evidence="4">Secreted protein</fullName>
    </recommendedName>
</protein>
<proteinExistence type="predicted"/>
<evidence type="ECO:0000256" key="1">
    <source>
        <dbReference type="SAM" id="MobiDB-lite"/>
    </source>
</evidence>
<feature type="signal peptide" evidence="2">
    <location>
        <begin position="1"/>
        <end position="29"/>
    </location>
</feature>
<accession>A0AA97CY91</accession>
<dbReference type="RefSeq" id="WP_420039211.1">
    <property type="nucleotide sequence ID" value="NZ_CP128986.1"/>
</dbReference>
<evidence type="ECO:0000256" key="2">
    <source>
        <dbReference type="SAM" id="SignalP"/>
    </source>
</evidence>
<feature type="compositionally biased region" description="Polar residues" evidence="1">
    <location>
        <begin position="123"/>
        <end position="141"/>
    </location>
</feature>
<dbReference type="AlphaFoldDB" id="A0AA97CY91"/>
<sequence>MAVVRNSVRVGIVGAAAALAVTLGAPGHAAAKPETATPTAPAPATPTTPGAPTTPTPDGETPSLSGIPGDAELAELLRALKQSGGDQSAIGALSSILGSEGQVDPSGLLTSFGINPDALDSILPTSPETTDPSPVSGTATTPAAEKASGGEVIGTLEKLTGTQMLSPAIAPFCAAPTDDNPLGIVTAPAVAAPGPWPVAEDSALANLLRGTGADKLLKLVDPNASKALQAVDDGETAYALVPPSKPDSDNLQVAWFNTSTMRGGLEALKPLGADKSAGPLLKALAAADGFHGIRMARASTGKGTVLSAVFGTTTTGGRTCYFLPALGAVTNG</sequence>
<name>A0AA97CY91_9ACTN</name>
<feature type="chain" id="PRO_5041715892" description="Secreted protein" evidence="2">
    <location>
        <begin position="30"/>
        <end position="332"/>
    </location>
</feature>
<feature type="region of interest" description="Disordered" evidence="1">
    <location>
        <begin position="29"/>
        <end position="68"/>
    </location>
</feature>
<feature type="region of interest" description="Disordered" evidence="1">
    <location>
        <begin position="119"/>
        <end position="147"/>
    </location>
</feature>
<organism evidence="3">
    <name type="scientific">Gordonia sp. MP11Mi</name>
    <dbReference type="NCBI Taxonomy" id="3022769"/>
    <lineage>
        <taxon>Bacteria</taxon>
        <taxon>Bacillati</taxon>
        <taxon>Actinomycetota</taxon>
        <taxon>Actinomycetes</taxon>
        <taxon>Mycobacteriales</taxon>
        <taxon>Gordoniaceae</taxon>
        <taxon>Gordonia</taxon>
    </lineage>
</organism>
<feature type="compositionally biased region" description="Low complexity" evidence="1">
    <location>
        <begin position="47"/>
        <end position="62"/>
    </location>
</feature>
<evidence type="ECO:0008006" key="4">
    <source>
        <dbReference type="Google" id="ProtNLM"/>
    </source>
</evidence>
<feature type="compositionally biased region" description="Low complexity" evidence="1">
    <location>
        <begin position="29"/>
        <end position="39"/>
    </location>
</feature>
<reference evidence="3" key="1">
    <citation type="submission" date="2023-06" db="EMBL/GenBank/DDBJ databases">
        <title>Gordonia sp. nov. and Pseudochrobactrum sp. nov., two species isolated from the burying beetle Nicrophorus vespilloides.</title>
        <authorList>
            <person name="Poehlein A."/>
            <person name="Guzman J."/>
            <person name="Daniel R."/>
            <person name="Vilcinskas A."/>
        </authorList>
    </citation>
    <scope>NUCLEOTIDE SEQUENCE</scope>
    <source>
        <strain evidence="3">MP11Mi</strain>
    </source>
</reference>